<name>A0A1Y1HIZ2_KLENI</name>
<evidence type="ECO:0000313" key="1">
    <source>
        <dbReference type="EMBL" id="GAQ78474.1"/>
    </source>
</evidence>
<accession>A0A1Y1HIZ2</accession>
<gene>
    <name evidence="1" type="ORF">KFL_000130570</name>
</gene>
<keyword evidence="2" id="KW-1185">Reference proteome</keyword>
<dbReference type="Proteomes" id="UP000054558">
    <property type="component" value="Unassembled WGS sequence"/>
</dbReference>
<dbReference type="SUPFAM" id="SSF52047">
    <property type="entry name" value="RNI-like"/>
    <property type="match status" value="1"/>
</dbReference>
<reference evidence="1 2" key="1">
    <citation type="journal article" date="2014" name="Nat. Commun.">
        <title>Klebsormidium flaccidum genome reveals primary factors for plant terrestrial adaptation.</title>
        <authorList>
            <person name="Hori K."/>
            <person name="Maruyama F."/>
            <person name="Fujisawa T."/>
            <person name="Togashi T."/>
            <person name="Yamamoto N."/>
            <person name="Seo M."/>
            <person name="Sato S."/>
            <person name="Yamada T."/>
            <person name="Mori H."/>
            <person name="Tajima N."/>
            <person name="Moriyama T."/>
            <person name="Ikeuchi M."/>
            <person name="Watanabe M."/>
            <person name="Wada H."/>
            <person name="Kobayashi K."/>
            <person name="Saito M."/>
            <person name="Masuda T."/>
            <person name="Sasaki-Sekimoto Y."/>
            <person name="Mashiguchi K."/>
            <person name="Awai K."/>
            <person name="Shimojima M."/>
            <person name="Masuda S."/>
            <person name="Iwai M."/>
            <person name="Nobusawa T."/>
            <person name="Narise T."/>
            <person name="Kondo S."/>
            <person name="Saito H."/>
            <person name="Sato R."/>
            <person name="Murakawa M."/>
            <person name="Ihara Y."/>
            <person name="Oshima-Yamada Y."/>
            <person name="Ohtaka K."/>
            <person name="Satoh M."/>
            <person name="Sonobe K."/>
            <person name="Ishii M."/>
            <person name="Ohtani R."/>
            <person name="Kanamori-Sato M."/>
            <person name="Honoki R."/>
            <person name="Miyazaki D."/>
            <person name="Mochizuki H."/>
            <person name="Umetsu J."/>
            <person name="Higashi K."/>
            <person name="Shibata D."/>
            <person name="Kamiya Y."/>
            <person name="Sato N."/>
            <person name="Nakamura Y."/>
            <person name="Tabata S."/>
            <person name="Ida S."/>
            <person name="Kurokawa K."/>
            <person name="Ohta H."/>
        </authorList>
    </citation>
    <scope>NUCLEOTIDE SEQUENCE [LARGE SCALE GENOMIC DNA]</scope>
    <source>
        <strain evidence="1 2">NIES-2285</strain>
    </source>
</reference>
<proteinExistence type="predicted"/>
<evidence type="ECO:0000313" key="2">
    <source>
        <dbReference type="Proteomes" id="UP000054558"/>
    </source>
</evidence>
<dbReference type="AlphaFoldDB" id="A0A1Y1HIZ2"/>
<sequence length="300" mass="33996">MAPAVVGSRFDQLPSDVIDIITEKIRCDCLQSFQALKRTSRSLRQSAQRCSKALILTPSRRCKNGLFVRQKATSKSASKTSRLPKKILSQELSQCAQVSKLVVKRITCFRAGRNSSILDPLICMPWRDIEIDGLCRGENRRTFLRSQWGEGFPEEQIILRSAASLKELILIDFDFVGMKGITPLLHKLPNLETLKVGGFYLRGYPECLVRSFAKHECLKTLDVADFACRNRGFFMAPSDQQLVPENAIPTPKNEKAKQRSLQWMCEQSGIPQGLSELEAVSFEIEEKPGEWQCIKRVCRQ</sequence>
<dbReference type="EMBL" id="DF236962">
    <property type="protein sequence ID" value="GAQ78474.1"/>
    <property type="molecule type" value="Genomic_DNA"/>
</dbReference>
<organism evidence="1 2">
    <name type="scientific">Klebsormidium nitens</name>
    <name type="common">Green alga</name>
    <name type="synonym">Ulothrix nitens</name>
    <dbReference type="NCBI Taxonomy" id="105231"/>
    <lineage>
        <taxon>Eukaryota</taxon>
        <taxon>Viridiplantae</taxon>
        <taxon>Streptophyta</taxon>
        <taxon>Klebsormidiophyceae</taxon>
        <taxon>Klebsormidiales</taxon>
        <taxon>Klebsormidiaceae</taxon>
        <taxon>Klebsormidium</taxon>
    </lineage>
</organism>
<protein>
    <submittedName>
        <fullName evidence="1">Uncharacterized protein</fullName>
    </submittedName>
</protein>